<evidence type="ECO:0000256" key="9">
    <source>
        <dbReference type="ARBA" id="ARBA00050729"/>
    </source>
</evidence>
<evidence type="ECO:0000256" key="10">
    <source>
        <dbReference type="ARBA" id="ARBA00054997"/>
    </source>
</evidence>
<proteinExistence type="inferred from homology"/>
<evidence type="ECO:0000256" key="8">
    <source>
        <dbReference type="ARBA" id="ARBA00044254"/>
    </source>
</evidence>
<dbReference type="EC" id="2.7.1.45" evidence="11"/>
<comment type="similarity">
    <text evidence="1">Belongs to the carbohydrate kinase PfkB family.</text>
</comment>
<dbReference type="CDD" id="cd01166">
    <property type="entry name" value="KdgK"/>
    <property type="match status" value="1"/>
</dbReference>
<keyword evidence="4 16" id="KW-0418">Kinase</keyword>
<sequence>MKTIAIIGECMIELNGTPFGTMQQTYGGDTLNTATYLARNTARDTLRVDYITALGTDPLSHGMRVRWEADGIDTRHVHTDPAHSPGLYLIQLDASGERTFLYWRNNSAARHLLQQPAWPQTAAALAGYDHLYLSGISLAILPPADREHLIDILNTSRVPITFDGNYRPALWKDPAETRTAYARLLPHVQLALMTWDDEQALWGDADPEAAIRRLQQAGVREIVLKNGAAGATYATGDTRHHIPAERVEHIVDTTAAGDAFNAGYLAARLQGANPVTSCKNGNRLAARVIQHKGAIIAAEHSRLN</sequence>
<evidence type="ECO:0000256" key="11">
    <source>
        <dbReference type="ARBA" id="ARBA00066369"/>
    </source>
</evidence>
<comment type="catalytic activity">
    <reaction evidence="9">
        <text>2-dehydro-3-deoxy-D-gluconate + ATP = 2-dehydro-3-deoxy-6-phospho-D-gluconate + ADP + H(+)</text>
        <dbReference type="Rhea" id="RHEA:14797"/>
        <dbReference type="ChEBI" id="CHEBI:15378"/>
        <dbReference type="ChEBI" id="CHEBI:30616"/>
        <dbReference type="ChEBI" id="CHEBI:57569"/>
        <dbReference type="ChEBI" id="CHEBI:57990"/>
        <dbReference type="ChEBI" id="CHEBI:456216"/>
        <dbReference type="EC" id="2.7.1.45"/>
    </reaction>
</comment>
<evidence type="ECO:0000256" key="7">
    <source>
        <dbReference type="ARBA" id="ARBA00043951"/>
    </source>
</evidence>
<dbReference type="SUPFAM" id="SSF53613">
    <property type="entry name" value="Ribokinase-like"/>
    <property type="match status" value="1"/>
</dbReference>
<evidence type="ECO:0000256" key="1">
    <source>
        <dbReference type="ARBA" id="ARBA00010688"/>
    </source>
</evidence>
<dbReference type="GO" id="GO:0008673">
    <property type="term" value="F:2-dehydro-3-deoxygluconokinase activity"/>
    <property type="evidence" value="ECO:0007669"/>
    <property type="project" value="UniProtKB-EC"/>
</dbReference>
<organism evidence="16 17">
    <name type="scientific">Cardiobacterium valvarum</name>
    <dbReference type="NCBI Taxonomy" id="194702"/>
    <lineage>
        <taxon>Bacteria</taxon>
        <taxon>Pseudomonadati</taxon>
        <taxon>Pseudomonadota</taxon>
        <taxon>Gammaproteobacteria</taxon>
        <taxon>Cardiobacteriales</taxon>
        <taxon>Cardiobacteriaceae</taxon>
        <taxon>Cardiobacterium</taxon>
    </lineage>
</organism>
<keyword evidence="6" id="KW-0119">Carbohydrate metabolism</keyword>
<dbReference type="GO" id="GO:0019698">
    <property type="term" value="P:D-galacturonate catabolic process"/>
    <property type="evidence" value="ECO:0007669"/>
    <property type="project" value="TreeGrafter"/>
</dbReference>
<dbReference type="GO" id="GO:0005524">
    <property type="term" value="F:ATP binding"/>
    <property type="evidence" value="ECO:0007669"/>
    <property type="project" value="UniProtKB-KW"/>
</dbReference>
<dbReference type="PROSITE" id="PS00584">
    <property type="entry name" value="PFKB_KINASES_2"/>
    <property type="match status" value="1"/>
</dbReference>
<evidence type="ECO:0000256" key="6">
    <source>
        <dbReference type="ARBA" id="ARBA00023277"/>
    </source>
</evidence>
<accession>A0A381E0V3</accession>
<dbReference type="OrthoDB" id="9776822at2"/>
<evidence type="ECO:0000256" key="3">
    <source>
        <dbReference type="ARBA" id="ARBA00022741"/>
    </source>
</evidence>
<keyword evidence="3" id="KW-0547">Nucleotide-binding</keyword>
<feature type="domain" description="Carbohydrate kinase PfkB" evidence="15">
    <location>
        <begin position="1"/>
        <end position="298"/>
    </location>
</feature>
<dbReference type="RefSeq" id="WP_115610815.1">
    <property type="nucleotide sequence ID" value="NZ_JBHLZC010000001.1"/>
</dbReference>
<dbReference type="Pfam" id="PF00294">
    <property type="entry name" value="PfkB"/>
    <property type="match status" value="1"/>
</dbReference>
<keyword evidence="5" id="KW-0067">ATP-binding</keyword>
<dbReference type="InterPro" id="IPR029056">
    <property type="entry name" value="Ribokinase-like"/>
</dbReference>
<evidence type="ECO:0000256" key="13">
    <source>
        <dbReference type="ARBA" id="ARBA00075711"/>
    </source>
</evidence>
<dbReference type="GO" id="GO:0006974">
    <property type="term" value="P:DNA damage response"/>
    <property type="evidence" value="ECO:0007669"/>
    <property type="project" value="TreeGrafter"/>
</dbReference>
<evidence type="ECO:0000313" key="16">
    <source>
        <dbReference type="EMBL" id="SUX19537.1"/>
    </source>
</evidence>
<gene>
    <name evidence="16" type="primary">ydjH</name>
    <name evidence="16" type="ORF">NCTC13294_00537</name>
</gene>
<evidence type="ECO:0000256" key="5">
    <source>
        <dbReference type="ARBA" id="ARBA00022840"/>
    </source>
</evidence>
<dbReference type="FunFam" id="3.40.1190.20:FF:000011">
    <property type="entry name" value="2-dehydro-3-deoxygluconokinase, putative"/>
    <property type="match status" value="1"/>
</dbReference>
<evidence type="ECO:0000256" key="4">
    <source>
        <dbReference type="ARBA" id="ARBA00022777"/>
    </source>
</evidence>
<evidence type="ECO:0000259" key="15">
    <source>
        <dbReference type="Pfam" id="PF00294"/>
    </source>
</evidence>
<protein>
    <recommendedName>
        <fullName evidence="12">2-dehydro-3-deoxygluconokinase</fullName>
        <ecNumber evidence="11">2.7.1.45</ecNumber>
    </recommendedName>
    <alternativeName>
        <fullName evidence="13">2-keto-3-deoxygluconokinase</fullName>
    </alternativeName>
    <alternativeName>
        <fullName evidence="14">3-deoxy-2-oxo-D-gluconate kinase</fullName>
    </alternativeName>
    <alternativeName>
        <fullName evidence="8">KDG kinase</fullName>
    </alternativeName>
</protein>
<keyword evidence="17" id="KW-1185">Reference proteome</keyword>
<dbReference type="PANTHER" id="PTHR43085:SF15">
    <property type="entry name" value="2-DEHYDRO-3-DEOXYGLUCONOKINASE"/>
    <property type="match status" value="1"/>
</dbReference>
<evidence type="ECO:0000256" key="12">
    <source>
        <dbReference type="ARBA" id="ARBA00067931"/>
    </source>
</evidence>
<comment type="pathway">
    <text evidence="7">Carbohydrate acid metabolism; 2-dehydro-3-deoxy-D-gluconate degradation; D-glyceraldehyde 3-phosphate and pyruvate from 2-dehydro-3-deoxy-D-gluconate: step 1/2.</text>
</comment>
<dbReference type="GO" id="GO:0005829">
    <property type="term" value="C:cytosol"/>
    <property type="evidence" value="ECO:0007669"/>
    <property type="project" value="TreeGrafter"/>
</dbReference>
<name>A0A381E0V3_9GAMM</name>
<dbReference type="InterPro" id="IPR002173">
    <property type="entry name" value="Carboh/pur_kinase_PfkB_CS"/>
</dbReference>
<dbReference type="Proteomes" id="UP000254572">
    <property type="component" value="Unassembled WGS sequence"/>
</dbReference>
<comment type="function">
    <text evidence="10">Catalyzes the phosphorylation of 2-keto-3-deoxygluconate (KDG) to produce 2-keto-3-deoxy-6-phosphogluconate (KDPG).</text>
</comment>
<dbReference type="GO" id="GO:0042840">
    <property type="term" value="P:D-glucuronate catabolic process"/>
    <property type="evidence" value="ECO:0007669"/>
    <property type="project" value="TreeGrafter"/>
</dbReference>
<keyword evidence="2 16" id="KW-0808">Transferase</keyword>
<evidence type="ECO:0000256" key="2">
    <source>
        <dbReference type="ARBA" id="ARBA00022679"/>
    </source>
</evidence>
<dbReference type="AlphaFoldDB" id="A0A381E0V3"/>
<reference evidence="16 17" key="1">
    <citation type="submission" date="2018-06" db="EMBL/GenBank/DDBJ databases">
        <authorList>
            <consortium name="Pathogen Informatics"/>
            <person name="Doyle S."/>
        </authorList>
    </citation>
    <scope>NUCLEOTIDE SEQUENCE [LARGE SCALE GENOMIC DNA]</scope>
    <source>
        <strain evidence="16 17">NCTC13294</strain>
    </source>
</reference>
<dbReference type="InterPro" id="IPR050306">
    <property type="entry name" value="PfkB_Carbo_kinase"/>
</dbReference>
<dbReference type="PANTHER" id="PTHR43085">
    <property type="entry name" value="HEXOKINASE FAMILY MEMBER"/>
    <property type="match status" value="1"/>
</dbReference>
<dbReference type="EMBL" id="UFUW01000001">
    <property type="protein sequence ID" value="SUX19537.1"/>
    <property type="molecule type" value="Genomic_DNA"/>
</dbReference>
<evidence type="ECO:0000256" key="14">
    <source>
        <dbReference type="ARBA" id="ARBA00080545"/>
    </source>
</evidence>
<evidence type="ECO:0000313" key="17">
    <source>
        <dbReference type="Proteomes" id="UP000254572"/>
    </source>
</evidence>
<dbReference type="InterPro" id="IPR011611">
    <property type="entry name" value="PfkB_dom"/>
</dbReference>
<dbReference type="Gene3D" id="3.40.1190.20">
    <property type="match status" value="1"/>
</dbReference>